<accession>A0ABN3FSL5</accession>
<dbReference type="PANTHER" id="PTHR30480">
    <property type="entry name" value="BETA-HEXOSAMINIDASE-RELATED"/>
    <property type="match status" value="1"/>
</dbReference>
<dbReference type="InterPro" id="IPR017853">
    <property type="entry name" value="GH"/>
</dbReference>
<evidence type="ECO:0000256" key="5">
    <source>
        <dbReference type="ARBA" id="ARBA00023295"/>
    </source>
</evidence>
<evidence type="ECO:0000256" key="3">
    <source>
        <dbReference type="ARBA" id="ARBA00012663"/>
    </source>
</evidence>
<evidence type="ECO:0000259" key="8">
    <source>
        <dbReference type="Pfam" id="PF00933"/>
    </source>
</evidence>
<dbReference type="RefSeq" id="WP_344127200.1">
    <property type="nucleotide sequence ID" value="NZ_BAAARA010000003.1"/>
</dbReference>
<name>A0ABN3FSL5_9PSEU</name>
<comment type="similarity">
    <text evidence="2">Belongs to the glycosyl hydrolase 3 family.</text>
</comment>
<comment type="catalytic activity">
    <reaction evidence="1">
        <text>Hydrolysis of terminal non-reducing N-acetyl-D-hexosamine residues in N-acetyl-beta-D-hexosaminides.</text>
        <dbReference type="EC" id="3.2.1.52"/>
    </reaction>
</comment>
<dbReference type="InterPro" id="IPR050226">
    <property type="entry name" value="NagZ_Beta-hexosaminidase"/>
</dbReference>
<dbReference type="Pfam" id="PF01915">
    <property type="entry name" value="Glyco_hydro_3_C"/>
    <property type="match status" value="1"/>
</dbReference>
<dbReference type="GO" id="GO:0016787">
    <property type="term" value="F:hydrolase activity"/>
    <property type="evidence" value="ECO:0007669"/>
    <property type="project" value="UniProtKB-KW"/>
</dbReference>
<feature type="domain" description="Glycoside hydrolase family 3 C-terminal" evidence="9">
    <location>
        <begin position="424"/>
        <end position="589"/>
    </location>
</feature>
<dbReference type="InterPro" id="IPR036881">
    <property type="entry name" value="Glyco_hydro_3_C_sf"/>
</dbReference>
<evidence type="ECO:0000256" key="6">
    <source>
        <dbReference type="SAM" id="MobiDB-lite"/>
    </source>
</evidence>
<evidence type="ECO:0000259" key="9">
    <source>
        <dbReference type="Pfam" id="PF01915"/>
    </source>
</evidence>
<reference evidence="10 11" key="1">
    <citation type="journal article" date="2019" name="Int. J. Syst. Evol. Microbiol.">
        <title>The Global Catalogue of Microorganisms (GCM) 10K type strain sequencing project: providing services to taxonomists for standard genome sequencing and annotation.</title>
        <authorList>
            <consortium name="The Broad Institute Genomics Platform"/>
            <consortium name="The Broad Institute Genome Sequencing Center for Infectious Disease"/>
            <person name="Wu L."/>
            <person name="Ma J."/>
        </authorList>
    </citation>
    <scope>NUCLEOTIDE SEQUENCE [LARGE SCALE GENOMIC DNA]</scope>
    <source>
        <strain evidence="10 11">JCM 16221</strain>
    </source>
</reference>
<evidence type="ECO:0000256" key="7">
    <source>
        <dbReference type="SAM" id="SignalP"/>
    </source>
</evidence>
<evidence type="ECO:0000256" key="1">
    <source>
        <dbReference type="ARBA" id="ARBA00001231"/>
    </source>
</evidence>
<comment type="caution">
    <text evidence="10">The sequence shown here is derived from an EMBL/GenBank/DDBJ whole genome shotgun (WGS) entry which is preliminary data.</text>
</comment>
<dbReference type="SUPFAM" id="SSF52279">
    <property type="entry name" value="Beta-D-glucan exohydrolase, C-terminal domain"/>
    <property type="match status" value="1"/>
</dbReference>
<feature type="chain" id="PRO_5047514659" description="beta-N-acetylhexosaminidase" evidence="7">
    <location>
        <begin position="22"/>
        <end position="590"/>
    </location>
</feature>
<dbReference type="SUPFAM" id="SSF51445">
    <property type="entry name" value="(Trans)glycosidases"/>
    <property type="match status" value="1"/>
</dbReference>
<feature type="signal peptide" evidence="7">
    <location>
        <begin position="1"/>
        <end position="21"/>
    </location>
</feature>
<proteinExistence type="inferred from homology"/>
<sequence length="590" mass="62658">MPLKSRTRRAVIALSALVVGAATLTTTGSAVSPRPQTADELLREMSLEEKVGQLFVTYAYGRTANTADPANREEFGVDTPAEVVRKYHLGGIVHFSWTNSLYGPEQIARLSNGMQDAAINSGGRVPLLISTDQEQGKITRIGEPATQFPGNMALGATRSPEDARRAAEITGRELRAMGLNMNFAPDGDVNVNPQNPVIGVRSFSSDPALAAELTAAQVRGYQGAGEDGVSGSVKHFPGHGDTATDSHTGLPVIEHDRQQWERLDKPPFAAAIEAGTDSVMSAHIVVPKLDDSGNPATLSRTVLGGMLRAELGYRGVVVTDSLQMQGVREQHPDGEIPVLALQAGADMLLMPQNLQVAIDGVLAAVRDGRLTEQRIDESVRRILELKQKRGVLADPFTDVSQVGSKVGSPEHRAIAEEITDRSTTVLRNENVLPLEDPAEVLVTGAGEDATAALAEDIGARGPRSTALPTGEQPTPQQIDRAVAQAADNDVTVVLTNAAWDSDNAAQLDLVNRLKQAGKPVVAVAVRDPYDAGHVDAPAWVATYSDKAVAMESLTKVLFGETSPTGKLPVAVPDADRPGSEKYPFGFGLTW</sequence>
<dbReference type="Pfam" id="PF00933">
    <property type="entry name" value="Glyco_hydro_3"/>
    <property type="match status" value="1"/>
</dbReference>
<evidence type="ECO:0000313" key="10">
    <source>
        <dbReference type="EMBL" id="GAA2336565.1"/>
    </source>
</evidence>
<dbReference type="InterPro" id="IPR002772">
    <property type="entry name" value="Glyco_hydro_3_C"/>
</dbReference>
<dbReference type="Gene3D" id="3.20.20.300">
    <property type="entry name" value="Glycoside hydrolase, family 3, N-terminal domain"/>
    <property type="match status" value="1"/>
</dbReference>
<dbReference type="EMBL" id="BAAARA010000003">
    <property type="protein sequence ID" value="GAA2336565.1"/>
    <property type="molecule type" value="Genomic_DNA"/>
</dbReference>
<protein>
    <recommendedName>
        <fullName evidence="3">beta-N-acetylhexosaminidase</fullName>
        <ecNumber evidence="3">3.2.1.52</ecNumber>
    </recommendedName>
</protein>
<dbReference type="InterPro" id="IPR001764">
    <property type="entry name" value="Glyco_hydro_3_N"/>
</dbReference>
<dbReference type="PANTHER" id="PTHR30480:SF13">
    <property type="entry name" value="BETA-HEXOSAMINIDASE"/>
    <property type="match status" value="1"/>
</dbReference>
<dbReference type="EC" id="3.2.1.52" evidence="3"/>
<dbReference type="Proteomes" id="UP001501218">
    <property type="component" value="Unassembled WGS sequence"/>
</dbReference>
<evidence type="ECO:0000256" key="4">
    <source>
        <dbReference type="ARBA" id="ARBA00022801"/>
    </source>
</evidence>
<dbReference type="Gene3D" id="3.40.50.1700">
    <property type="entry name" value="Glycoside hydrolase family 3 C-terminal domain"/>
    <property type="match status" value="1"/>
</dbReference>
<organism evidence="10 11">
    <name type="scientific">Saccharopolyspora halophila</name>
    <dbReference type="NCBI Taxonomy" id="405551"/>
    <lineage>
        <taxon>Bacteria</taxon>
        <taxon>Bacillati</taxon>
        <taxon>Actinomycetota</taxon>
        <taxon>Actinomycetes</taxon>
        <taxon>Pseudonocardiales</taxon>
        <taxon>Pseudonocardiaceae</taxon>
        <taxon>Saccharopolyspora</taxon>
    </lineage>
</organism>
<feature type="domain" description="Glycoside hydrolase family 3 N-terminal" evidence="8">
    <location>
        <begin position="47"/>
        <end position="385"/>
    </location>
</feature>
<dbReference type="InterPro" id="IPR036962">
    <property type="entry name" value="Glyco_hydro_3_N_sf"/>
</dbReference>
<evidence type="ECO:0000256" key="2">
    <source>
        <dbReference type="ARBA" id="ARBA00005336"/>
    </source>
</evidence>
<keyword evidence="5" id="KW-0326">Glycosidase</keyword>
<evidence type="ECO:0000313" key="11">
    <source>
        <dbReference type="Proteomes" id="UP001501218"/>
    </source>
</evidence>
<feature type="region of interest" description="Disordered" evidence="6">
    <location>
        <begin position="143"/>
        <end position="163"/>
    </location>
</feature>
<keyword evidence="4 10" id="KW-0378">Hydrolase</keyword>
<keyword evidence="7" id="KW-0732">Signal</keyword>
<keyword evidence="11" id="KW-1185">Reference proteome</keyword>
<gene>
    <name evidence="10" type="ORF">GCM10009854_10570</name>
</gene>